<dbReference type="AlphaFoldDB" id="A0A9X4M3U8"/>
<proteinExistence type="predicted"/>
<comment type="caution">
    <text evidence="1">The sequence shown here is derived from an EMBL/GenBank/DDBJ whole genome shotgun (WGS) entry which is preliminary data.</text>
</comment>
<evidence type="ECO:0000313" key="2">
    <source>
        <dbReference type="Proteomes" id="UP001152872"/>
    </source>
</evidence>
<keyword evidence="2" id="KW-1185">Reference proteome</keyword>
<evidence type="ECO:0000313" key="1">
    <source>
        <dbReference type="EMBL" id="MDG3493221.1"/>
    </source>
</evidence>
<protein>
    <submittedName>
        <fullName evidence="1">Baseplate protein J</fullName>
    </submittedName>
</protein>
<dbReference type="RefSeq" id="WP_009625251.1">
    <property type="nucleotide sequence ID" value="NZ_VBTY01000006.1"/>
</dbReference>
<dbReference type="EMBL" id="VBTY01000006">
    <property type="protein sequence ID" value="MDG3493221.1"/>
    <property type="molecule type" value="Genomic_DNA"/>
</dbReference>
<reference evidence="1" key="1">
    <citation type="submission" date="2019-05" db="EMBL/GenBank/DDBJ databases">
        <title>Whole genome sequencing of Pseudanabaena catenata USMAC16.</title>
        <authorList>
            <person name="Khan Z."/>
            <person name="Omar W.M."/>
            <person name="Convey P."/>
            <person name="Merican F."/>
            <person name="Najimudin N."/>
        </authorList>
    </citation>
    <scope>NUCLEOTIDE SEQUENCE</scope>
    <source>
        <strain evidence="1">USMAC16</strain>
    </source>
</reference>
<accession>A0A9X4M3U8</accession>
<gene>
    <name evidence="1" type="ORF">FEV09_01475</name>
</gene>
<name>A0A9X4M3U8_9CYAN</name>
<sequence>MPIPLSNLDDRTYADLVEEAIGRIPLEAPQWTDYNPADTGIVLIELLAWLTEMVLYRLNQIPYSNQAIFLSLLKGQPWTIPTGLSTTDQANRLQSEIQKTLAQLRQPYRAVTAADFTQLIFHDWLQTKTAPREFGANAEIARVHCLPERDLDHADIDRVVEAHISLVVLPRHPQEDTTLLRHTLKRFLNQRRLITTHLHVVEPHYVNVTLSATLYLEDSANFRAVLNQTEQRIQHFFAPLDSHEFWDGQGYPFGNDIYLSELYQLLDGLAGVDYVEAIELDGVEGDRQKFNEQNQLIGLTIREHELVKIQIGKIQTLQRFGTTWKPNI</sequence>
<dbReference type="Proteomes" id="UP001152872">
    <property type="component" value="Unassembled WGS sequence"/>
</dbReference>
<organism evidence="1 2">
    <name type="scientific">Pseudanabaena catenata USMAC16</name>
    <dbReference type="NCBI Taxonomy" id="1855837"/>
    <lineage>
        <taxon>Bacteria</taxon>
        <taxon>Bacillati</taxon>
        <taxon>Cyanobacteriota</taxon>
        <taxon>Cyanophyceae</taxon>
        <taxon>Pseudanabaenales</taxon>
        <taxon>Pseudanabaenaceae</taxon>
        <taxon>Pseudanabaena</taxon>
    </lineage>
</organism>